<feature type="domain" description="CUB" evidence="4">
    <location>
        <begin position="543"/>
        <end position="663"/>
    </location>
</feature>
<dbReference type="PANTHER" id="PTHR24251:SF50">
    <property type="entry name" value="ATTRACTIN-LIKE 1A"/>
    <property type="match status" value="1"/>
</dbReference>
<evidence type="ECO:0000313" key="5">
    <source>
        <dbReference type="EMBL" id="KAH9368818.1"/>
    </source>
</evidence>
<dbReference type="AlphaFoldDB" id="A0A9J6FZY8"/>
<dbReference type="OrthoDB" id="6512949at2759"/>
<dbReference type="FunFam" id="2.60.120.290:FF:000005">
    <property type="entry name" value="Procollagen C-endopeptidase enhancer 1"/>
    <property type="match status" value="2"/>
</dbReference>
<feature type="domain" description="CUB" evidence="4">
    <location>
        <begin position="782"/>
        <end position="850"/>
    </location>
</feature>
<evidence type="ECO:0000256" key="1">
    <source>
        <dbReference type="ARBA" id="ARBA00022737"/>
    </source>
</evidence>
<dbReference type="Proteomes" id="UP000821853">
    <property type="component" value="Chromosome 2"/>
</dbReference>
<feature type="disulfide bond" evidence="3">
    <location>
        <begin position="543"/>
        <end position="570"/>
    </location>
</feature>
<dbReference type="CDD" id="cd00041">
    <property type="entry name" value="CUB"/>
    <property type="match status" value="8"/>
</dbReference>
<dbReference type="InterPro" id="IPR000859">
    <property type="entry name" value="CUB_dom"/>
</dbReference>
<evidence type="ECO:0000259" key="4">
    <source>
        <dbReference type="PROSITE" id="PS01180"/>
    </source>
</evidence>
<keyword evidence="6" id="KW-1185">Reference proteome</keyword>
<gene>
    <name evidence="5" type="ORF">HPB48_004317</name>
</gene>
<feature type="domain" description="CUB" evidence="4">
    <location>
        <begin position="180"/>
        <end position="304"/>
    </location>
</feature>
<feature type="domain" description="CUB" evidence="4">
    <location>
        <begin position="1"/>
        <end position="62"/>
    </location>
</feature>
<dbReference type="PROSITE" id="PS01180">
    <property type="entry name" value="CUB"/>
    <property type="match status" value="8"/>
</dbReference>
<feature type="domain" description="CUB" evidence="4">
    <location>
        <begin position="665"/>
        <end position="778"/>
    </location>
</feature>
<dbReference type="OMA" id="DIEMHAN"/>
<keyword evidence="1" id="KW-0677">Repeat</keyword>
<comment type="caution">
    <text evidence="5">The sequence shown here is derived from an EMBL/GenBank/DDBJ whole genome shotgun (WGS) entry which is preliminary data.</text>
</comment>
<feature type="domain" description="CUB" evidence="4">
    <location>
        <begin position="310"/>
        <end position="422"/>
    </location>
</feature>
<dbReference type="FunFam" id="2.60.120.290:FF:000013">
    <property type="entry name" value="Membrane frizzled-related protein"/>
    <property type="match status" value="3"/>
</dbReference>
<reference evidence="5 6" key="1">
    <citation type="journal article" date="2020" name="Cell">
        <title>Large-Scale Comparative Analyses of Tick Genomes Elucidate Their Genetic Diversity and Vector Capacities.</title>
        <authorList>
            <consortium name="Tick Genome and Microbiome Consortium (TIGMIC)"/>
            <person name="Jia N."/>
            <person name="Wang J."/>
            <person name="Shi W."/>
            <person name="Du L."/>
            <person name="Sun Y."/>
            <person name="Zhan W."/>
            <person name="Jiang J.F."/>
            <person name="Wang Q."/>
            <person name="Zhang B."/>
            <person name="Ji P."/>
            <person name="Bell-Sakyi L."/>
            <person name="Cui X.M."/>
            <person name="Yuan T.T."/>
            <person name="Jiang B.G."/>
            <person name="Yang W.F."/>
            <person name="Lam T.T."/>
            <person name="Chang Q.C."/>
            <person name="Ding S.J."/>
            <person name="Wang X.J."/>
            <person name="Zhu J.G."/>
            <person name="Ruan X.D."/>
            <person name="Zhao L."/>
            <person name="Wei J.T."/>
            <person name="Ye R.Z."/>
            <person name="Que T.C."/>
            <person name="Du C.H."/>
            <person name="Zhou Y.H."/>
            <person name="Cheng J.X."/>
            <person name="Dai P.F."/>
            <person name="Guo W.B."/>
            <person name="Han X.H."/>
            <person name="Huang E.J."/>
            <person name="Li L.F."/>
            <person name="Wei W."/>
            <person name="Gao Y.C."/>
            <person name="Liu J.Z."/>
            <person name="Shao H.Z."/>
            <person name="Wang X."/>
            <person name="Wang C.C."/>
            <person name="Yang T.C."/>
            <person name="Huo Q.B."/>
            <person name="Li W."/>
            <person name="Chen H.Y."/>
            <person name="Chen S.E."/>
            <person name="Zhou L.G."/>
            <person name="Ni X.B."/>
            <person name="Tian J.H."/>
            <person name="Sheng Y."/>
            <person name="Liu T."/>
            <person name="Pan Y.S."/>
            <person name="Xia L.Y."/>
            <person name="Li J."/>
            <person name="Zhao F."/>
            <person name="Cao W.C."/>
        </authorList>
    </citation>
    <scope>NUCLEOTIDE SEQUENCE [LARGE SCALE GENOMIC DNA]</scope>
    <source>
        <strain evidence="5">HaeL-2018</strain>
    </source>
</reference>
<dbReference type="EMBL" id="JABSTR010000004">
    <property type="protein sequence ID" value="KAH9368818.1"/>
    <property type="molecule type" value="Genomic_DNA"/>
</dbReference>
<sequence>MLCRAENLPIFDGRDDRSPLLRRACGDSMPPPVTSSGDALFIRFKTDENTQLQGFSAIYEAVCGGRWTGLQGELTSPRYPAVYPRNRHCNYTIVLPPGNVVQLAVQTFDVERDEGCGYDYLEISEPARNGSMSRIGRYCGNTPPPVVTSSYNQMRLVFHTDHSNEHHGFMANYTAVDVGCGGVLTEAGSLMSPAAHSASSADTDADSSGAVAAAYRHNLMCRWILSAPPGHTVRLSFSHFVLEDAPNCSYDYLEVHDTSDQKIGRYCGLKMPPTLTSSGRQLQVIFRTDDSVTRDGFLAHFMFLNERSACGGDFYLSQGVVRSPLYPRPYLSERDCVWVLHAPDNRQIRLNFTHFDIASEDTCRASYLEILNGGQATSPLAGRFCKRSPPSYFVSDTNTLRLHFVSGSNEPGTGFEVYYDSALSGCGGTTGGTSGSIVSPNYPQPYGHNAECRWNIRVNEGSRVSLMVVDMDIEMHANCRYDTLEVVESGSARTHTHTKKASVPPARRSTSRTINAIFFLFFVFVVWASTNMKRTQFAQERLCNVRIVNQPYGVIESPNYPEPSPHNANCTWTIETLSGHNISIAFSFLELELPQQLHLRLRRGTLFTINETDSDGLPKRLGRFCGDSSLPAPVLSTKNIVTVHFVTDGSISSRGFRLEFASRGCGGVLTKRSGTIETPNYPHGYPKNSECLWVIKAPLGQRVQLSFHDMHLESATGCAFDFVRVFGGPDISSPKLAEICSSSSSTSELVSHGNTMAVHFRSDSSIQGKGFRASYNFDRRGCGGRFSTPSAVIMSPGYPANYDAQDDCSWEIRVAEGHVVKLQMIDFSMPASVNCTDSYLAVSWELSLLK</sequence>
<dbReference type="Gene3D" id="2.60.120.290">
    <property type="entry name" value="Spermadhesin, CUB domain"/>
    <property type="match status" value="8"/>
</dbReference>
<organism evidence="5 6">
    <name type="scientific">Haemaphysalis longicornis</name>
    <name type="common">Bush tick</name>
    <dbReference type="NCBI Taxonomy" id="44386"/>
    <lineage>
        <taxon>Eukaryota</taxon>
        <taxon>Metazoa</taxon>
        <taxon>Ecdysozoa</taxon>
        <taxon>Arthropoda</taxon>
        <taxon>Chelicerata</taxon>
        <taxon>Arachnida</taxon>
        <taxon>Acari</taxon>
        <taxon>Parasitiformes</taxon>
        <taxon>Ixodida</taxon>
        <taxon>Ixodoidea</taxon>
        <taxon>Ixodidae</taxon>
        <taxon>Haemaphysalinae</taxon>
        <taxon>Haemaphysalis</taxon>
    </lineage>
</organism>
<dbReference type="SMART" id="SM00042">
    <property type="entry name" value="CUB"/>
    <property type="match status" value="6"/>
</dbReference>
<protein>
    <recommendedName>
        <fullName evidence="4">CUB domain-containing protein</fullName>
    </recommendedName>
</protein>
<name>A0A9J6FZY8_HAELO</name>
<feature type="domain" description="CUB" evidence="4">
    <location>
        <begin position="63"/>
        <end position="176"/>
    </location>
</feature>
<accession>A0A9J6FZY8</accession>
<dbReference type="Pfam" id="PF00431">
    <property type="entry name" value="CUB"/>
    <property type="match status" value="8"/>
</dbReference>
<keyword evidence="2 3" id="KW-1015">Disulfide bond</keyword>
<evidence type="ECO:0000256" key="3">
    <source>
        <dbReference type="PROSITE-ProRule" id="PRU00059"/>
    </source>
</evidence>
<proteinExistence type="predicted"/>
<dbReference type="PANTHER" id="PTHR24251">
    <property type="entry name" value="OVOCHYMASE-RELATED"/>
    <property type="match status" value="1"/>
</dbReference>
<dbReference type="InterPro" id="IPR035914">
    <property type="entry name" value="Sperma_CUB_dom_sf"/>
</dbReference>
<feature type="domain" description="CUB" evidence="4">
    <location>
        <begin position="426"/>
        <end position="489"/>
    </location>
</feature>
<evidence type="ECO:0000313" key="6">
    <source>
        <dbReference type="Proteomes" id="UP000821853"/>
    </source>
</evidence>
<evidence type="ECO:0000256" key="2">
    <source>
        <dbReference type="ARBA" id="ARBA00023157"/>
    </source>
</evidence>
<comment type="caution">
    <text evidence="3">Lacks conserved residue(s) required for the propagation of feature annotation.</text>
</comment>
<dbReference type="VEuPathDB" id="VectorBase:HLOH_061352"/>
<dbReference type="SUPFAM" id="SSF49854">
    <property type="entry name" value="Spermadhesin, CUB domain"/>
    <property type="match status" value="8"/>
</dbReference>